<sequence>MCVKTAVAPMTALARSLKGCFVPACGLPDMRQAFGGLNPG</sequence>
<dbReference type="EMBL" id="CP022115">
    <property type="protein sequence ID" value="ASJ25236.1"/>
    <property type="molecule type" value="Genomic_DNA"/>
</dbReference>
<organism evidence="1 2">
    <name type="scientific">Laribacter hongkongensis</name>
    <dbReference type="NCBI Taxonomy" id="168471"/>
    <lineage>
        <taxon>Bacteria</taxon>
        <taxon>Pseudomonadati</taxon>
        <taxon>Pseudomonadota</taxon>
        <taxon>Betaproteobacteria</taxon>
        <taxon>Neisseriales</taxon>
        <taxon>Aquaspirillaceae</taxon>
        <taxon>Laribacter</taxon>
    </lineage>
</organism>
<proteinExistence type="predicted"/>
<gene>
    <name evidence="1" type="ORF">LHGZ1_2405</name>
</gene>
<evidence type="ECO:0000313" key="2">
    <source>
        <dbReference type="Proteomes" id="UP000197424"/>
    </source>
</evidence>
<accession>A0A248LLK0</accession>
<dbReference type="Proteomes" id="UP000197424">
    <property type="component" value="Chromosome"/>
</dbReference>
<dbReference type="AlphaFoldDB" id="A0A248LLK0"/>
<protein>
    <submittedName>
        <fullName evidence="1">Uncharacterized protein</fullName>
    </submittedName>
</protein>
<evidence type="ECO:0000313" key="1">
    <source>
        <dbReference type="EMBL" id="ASJ25236.1"/>
    </source>
</evidence>
<reference evidence="2" key="1">
    <citation type="submission" date="2017-06" db="EMBL/GenBank/DDBJ databases">
        <title>Whole genome sequence of Laribacter hongkongensis LHGZ1.</title>
        <authorList>
            <person name="Chen D."/>
            <person name="Wu H."/>
            <person name="Chen J."/>
        </authorList>
    </citation>
    <scope>NUCLEOTIDE SEQUENCE [LARGE SCALE GENOMIC DNA]</scope>
    <source>
        <strain evidence="2">LHGZ1</strain>
    </source>
</reference>
<name>A0A248LLK0_9NEIS</name>